<dbReference type="PANTHER" id="PTHR37519">
    <property type="match status" value="1"/>
</dbReference>
<dbReference type="EMBL" id="KQ257463">
    <property type="protein sequence ID" value="KNC97566.1"/>
    <property type="molecule type" value="Genomic_DNA"/>
</dbReference>
<dbReference type="Pfam" id="PF06185">
    <property type="entry name" value="YecM"/>
    <property type="match status" value="1"/>
</dbReference>
<proteinExistence type="predicted"/>
<name>A0A0L0H9A3_SPIPD</name>
<gene>
    <name evidence="1" type="ORF">SPPG_07039</name>
</gene>
<dbReference type="AlphaFoldDB" id="A0A0L0H9A3"/>
<protein>
    <recommendedName>
        <fullName evidence="3">VOC domain-containing protein</fullName>
    </recommendedName>
</protein>
<reference evidence="1 2" key="1">
    <citation type="submission" date="2009-08" db="EMBL/GenBank/DDBJ databases">
        <title>The Genome Sequence of Spizellomyces punctatus strain DAOM BR117.</title>
        <authorList>
            <consortium name="The Broad Institute Genome Sequencing Platform"/>
            <person name="Russ C."/>
            <person name="Cuomo C."/>
            <person name="Shea T."/>
            <person name="Young S.K."/>
            <person name="Zeng Q."/>
            <person name="Koehrsen M."/>
            <person name="Haas B."/>
            <person name="Borodovsky M."/>
            <person name="Guigo R."/>
            <person name="Alvarado L."/>
            <person name="Berlin A."/>
            <person name="Bochicchio J."/>
            <person name="Borenstein D."/>
            <person name="Chapman S."/>
            <person name="Chen Z."/>
            <person name="Engels R."/>
            <person name="Freedman E."/>
            <person name="Gellesch M."/>
            <person name="Goldberg J."/>
            <person name="Griggs A."/>
            <person name="Gujja S."/>
            <person name="Heiman D."/>
            <person name="Hepburn T."/>
            <person name="Howarth C."/>
            <person name="Jen D."/>
            <person name="Larson L."/>
            <person name="Lewis B."/>
            <person name="Mehta T."/>
            <person name="Park D."/>
            <person name="Pearson M."/>
            <person name="Roberts A."/>
            <person name="Saif S."/>
            <person name="Shenoy N."/>
            <person name="Sisk P."/>
            <person name="Stolte C."/>
            <person name="Sykes S."/>
            <person name="Thomson T."/>
            <person name="Walk T."/>
            <person name="White J."/>
            <person name="Yandava C."/>
            <person name="Burger G."/>
            <person name="Gray M.W."/>
            <person name="Holland P.W.H."/>
            <person name="King N."/>
            <person name="Lang F.B.F."/>
            <person name="Roger A.J."/>
            <person name="Ruiz-Trillo I."/>
            <person name="Lander E."/>
            <person name="Nusbaum C."/>
        </authorList>
    </citation>
    <scope>NUCLEOTIDE SEQUENCE [LARGE SCALE GENOMIC DNA]</scope>
    <source>
        <strain evidence="1 2">DAOM BR117</strain>
    </source>
</reference>
<evidence type="ECO:0000313" key="1">
    <source>
        <dbReference type="EMBL" id="KNC97566.1"/>
    </source>
</evidence>
<sequence>MTSIDQILNKEAPPFIGRAIDTLKASGIHVGTYQIDHICYRTGTLEEYTELKTQLEAIGHVLTEGIIGGRPIATYKLHPEHAIKLVDGTHPIQQHLDVVELPSPKPGRPYPSGLEHIEIVVDNMSLEEFAALYPDIKWDWRAMGKTVNRDLKVDFGGFSVKFHERPLEVVIQMEKEGRL</sequence>
<accession>A0A0L0H9A3</accession>
<dbReference type="PANTHER" id="PTHR37519:SF1">
    <property type="entry name" value="DIHYDROXYBIPHENYL DIOXYGENASE DOMAIN-CONTAINING PROTEIN"/>
    <property type="match status" value="1"/>
</dbReference>
<dbReference type="Gene3D" id="3.10.180.10">
    <property type="entry name" value="2,3-Dihydroxybiphenyl 1,2-Dioxygenase, domain 1"/>
    <property type="match status" value="1"/>
</dbReference>
<dbReference type="InterPro" id="IPR029068">
    <property type="entry name" value="Glyas_Bleomycin-R_OHBP_Dase"/>
</dbReference>
<dbReference type="Proteomes" id="UP000053201">
    <property type="component" value="Unassembled WGS sequence"/>
</dbReference>
<evidence type="ECO:0000313" key="2">
    <source>
        <dbReference type="Proteomes" id="UP000053201"/>
    </source>
</evidence>
<dbReference type="InParanoid" id="A0A0L0H9A3"/>
<dbReference type="RefSeq" id="XP_016605606.1">
    <property type="nucleotide sequence ID" value="XM_016755215.1"/>
</dbReference>
<dbReference type="eggNOG" id="ENOG502S7SY">
    <property type="taxonomic scope" value="Eukaryota"/>
</dbReference>
<dbReference type="InterPro" id="IPR010393">
    <property type="entry name" value="DUF991_YecM-like"/>
</dbReference>
<evidence type="ECO:0008006" key="3">
    <source>
        <dbReference type="Google" id="ProtNLM"/>
    </source>
</evidence>
<dbReference type="SUPFAM" id="SSF54593">
    <property type="entry name" value="Glyoxalase/Bleomycin resistance protein/Dihydroxybiphenyl dioxygenase"/>
    <property type="match status" value="1"/>
</dbReference>
<dbReference type="OrthoDB" id="17928at2759"/>
<dbReference type="VEuPathDB" id="FungiDB:SPPG_07039"/>
<dbReference type="GeneID" id="27690287"/>
<dbReference type="OMA" id="ISVKFHH"/>
<organism evidence="1 2">
    <name type="scientific">Spizellomyces punctatus (strain DAOM BR117)</name>
    <dbReference type="NCBI Taxonomy" id="645134"/>
    <lineage>
        <taxon>Eukaryota</taxon>
        <taxon>Fungi</taxon>
        <taxon>Fungi incertae sedis</taxon>
        <taxon>Chytridiomycota</taxon>
        <taxon>Chytridiomycota incertae sedis</taxon>
        <taxon>Chytridiomycetes</taxon>
        <taxon>Spizellomycetales</taxon>
        <taxon>Spizellomycetaceae</taxon>
        <taxon>Spizellomyces</taxon>
    </lineage>
</organism>
<keyword evidence="2" id="KW-1185">Reference proteome</keyword>